<evidence type="ECO:0000256" key="3">
    <source>
        <dbReference type="ARBA" id="ARBA00022741"/>
    </source>
</evidence>
<dbReference type="PROSITE" id="PS00211">
    <property type="entry name" value="ABC_TRANSPORTER_1"/>
    <property type="match status" value="1"/>
</dbReference>
<keyword evidence="3" id="KW-0547">Nucleotide-binding</keyword>
<dbReference type="PANTHER" id="PTHR24220">
    <property type="entry name" value="IMPORT ATP-BINDING PROTEIN"/>
    <property type="match status" value="1"/>
</dbReference>
<dbReference type="InterPro" id="IPR015854">
    <property type="entry name" value="ABC_transpr_LolD-like"/>
</dbReference>
<evidence type="ECO:0000256" key="1">
    <source>
        <dbReference type="ARBA" id="ARBA00005417"/>
    </source>
</evidence>
<organism evidence="6">
    <name type="scientific">uncultured bacterium contig00045</name>
    <dbReference type="NCBI Taxonomy" id="1181531"/>
    <lineage>
        <taxon>Bacteria</taxon>
        <taxon>environmental samples</taxon>
    </lineage>
</organism>
<accession>A0A806KII9</accession>
<evidence type="ECO:0000259" key="5">
    <source>
        <dbReference type="PROSITE" id="PS50893"/>
    </source>
</evidence>
<sequence>MAILSLENVKYRYVTPYITVEAVRGVTYSFEQGHFYALRGPSGCGKTTLLSLMAGLDLPVSGDVRYAGHSTRTLNLARHRRENVAVIYQGYNLLPQFTVAENIMYPMELNKIAPKDARERALELLQMVGLTSNEFRRFPNMLSGGQQQRVAIARALGTPARMILADEPTGNLDTENSNIVVELLKKLAHDNDYCVVMVTHDAAMADMADVALQMSDGRLLA</sequence>
<dbReference type="GO" id="GO:0016887">
    <property type="term" value="F:ATP hydrolysis activity"/>
    <property type="evidence" value="ECO:0007669"/>
    <property type="project" value="InterPro"/>
</dbReference>
<keyword evidence="2" id="KW-0813">Transport</keyword>
<dbReference type="PANTHER" id="PTHR24220:SF689">
    <property type="entry name" value="LIPOPROTEIN-RELEASING SYSTEM ATP-BINDING PROTEIN LOLD"/>
    <property type="match status" value="1"/>
</dbReference>
<evidence type="ECO:0000256" key="4">
    <source>
        <dbReference type="ARBA" id="ARBA00022840"/>
    </source>
</evidence>
<dbReference type="GO" id="GO:0005524">
    <property type="term" value="F:ATP binding"/>
    <property type="evidence" value="ECO:0007669"/>
    <property type="project" value="UniProtKB-KW"/>
</dbReference>
<dbReference type="GO" id="GO:0022857">
    <property type="term" value="F:transmembrane transporter activity"/>
    <property type="evidence" value="ECO:0007669"/>
    <property type="project" value="TreeGrafter"/>
</dbReference>
<evidence type="ECO:0000256" key="2">
    <source>
        <dbReference type="ARBA" id="ARBA00022448"/>
    </source>
</evidence>
<feature type="domain" description="ABC transporter" evidence="5">
    <location>
        <begin position="4"/>
        <end position="220"/>
    </location>
</feature>
<dbReference type="InterPro" id="IPR017911">
    <property type="entry name" value="MacB-like_ATP-bd"/>
</dbReference>
<proteinExistence type="inferred from homology"/>
<keyword evidence="4 6" id="KW-0067">ATP-binding</keyword>
<dbReference type="AlphaFoldDB" id="A0A806KII9"/>
<protein>
    <submittedName>
        <fullName evidence="6">ABC transporter ATP-binding protein</fullName>
    </submittedName>
</protein>
<dbReference type="InterPro" id="IPR027417">
    <property type="entry name" value="P-loop_NTPase"/>
</dbReference>
<evidence type="ECO:0000313" key="6">
    <source>
        <dbReference type="EMBL" id="AGS52670.1"/>
    </source>
</evidence>
<dbReference type="CDD" id="cd03255">
    <property type="entry name" value="ABC_MJ0796_LolCDE_FtsE"/>
    <property type="match status" value="1"/>
</dbReference>
<dbReference type="SMART" id="SM00382">
    <property type="entry name" value="AAA"/>
    <property type="match status" value="1"/>
</dbReference>
<dbReference type="InterPro" id="IPR003593">
    <property type="entry name" value="AAA+_ATPase"/>
</dbReference>
<dbReference type="PROSITE" id="PS50893">
    <property type="entry name" value="ABC_TRANSPORTER_2"/>
    <property type="match status" value="1"/>
</dbReference>
<dbReference type="Gene3D" id="3.40.50.300">
    <property type="entry name" value="P-loop containing nucleotide triphosphate hydrolases"/>
    <property type="match status" value="1"/>
</dbReference>
<dbReference type="EMBL" id="JQ844204">
    <property type="protein sequence ID" value="AGS52670.1"/>
    <property type="molecule type" value="Genomic_DNA"/>
</dbReference>
<dbReference type="InterPro" id="IPR003439">
    <property type="entry name" value="ABC_transporter-like_ATP-bd"/>
</dbReference>
<name>A0A806KII9_9BACT</name>
<reference evidence="6" key="1">
    <citation type="submission" date="2012-03" db="EMBL/GenBank/DDBJ databases">
        <title>Functional metagenomics reveals considerable lignocellulase gene clusters in the gut microbiome of a wood-feeding higher termite.</title>
        <authorList>
            <person name="Liu N."/>
        </authorList>
    </citation>
    <scope>NUCLEOTIDE SEQUENCE</scope>
</reference>
<comment type="similarity">
    <text evidence="1">Belongs to the ABC transporter superfamily.</text>
</comment>
<dbReference type="SUPFAM" id="SSF52540">
    <property type="entry name" value="P-loop containing nucleoside triphosphate hydrolases"/>
    <property type="match status" value="1"/>
</dbReference>
<dbReference type="InterPro" id="IPR017871">
    <property type="entry name" value="ABC_transporter-like_CS"/>
</dbReference>
<dbReference type="GO" id="GO:0005886">
    <property type="term" value="C:plasma membrane"/>
    <property type="evidence" value="ECO:0007669"/>
    <property type="project" value="TreeGrafter"/>
</dbReference>
<dbReference type="Pfam" id="PF00005">
    <property type="entry name" value="ABC_tran"/>
    <property type="match status" value="1"/>
</dbReference>